<dbReference type="Proteomes" id="UP000242763">
    <property type="component" value="Unassembled WGS sequence"/>
</dbReference>
<reference evidence="3" key="1">
    <citation type="submission" date="2016-10" db="EMBL/GenBank/DDBJ databases">
        <authorList>
            <person name="Varghese N."/>
            <person name="Submissions S."/>
        </authorList>
    </citation>
    <scope>NUCLEOTIDE SEQUENCE [LARGE SCALE GENOMIC DNA]</scope>
    <source>
        <strain evidence="3">DSM 21857</strain>
    </source>
</reference>
<evidence type="ECO:0008006" key="4">
    <source>
        <dbReference type="Google" id="ProtNLM"/>
    </source>
</evidence>
<dbReference type="STRING" id="1121003.SAMN03080618_00730"/>
<keyword evidence="1" id="KW-1133">Transmembrane helix</keyword>
<evidence type="ECO:0000313" key="3">
    <source>
        <dbReference type="Proteomes" id="UP000242763"/>
    </source>
</evidence>
<organism evidence="2 3">
    <name type="scientific">Aquamicrobium aerolatum DSM 21857</name>
    <dbReference type="NCBI Taxonomy" id="1121003"/>
    <lineage>
        <taxon>Bacteria</taxon>
        <taxon>Pseudomonadati</taxon>
        <taxon>Pseudomonadota</taxon>
        <taxon>Alphaproteobacteria</taxon>
        <taxon>Hyphomicrobiales</taxon>
        <taxon>Phyllobacteriaceae</taxon>
        <taxon>Aerobium</taxon>
    </lineage>
</organism>
<evidence type="ECO:0000313" key="2">
    <source>
        <dbReference type="EMBL" id="SFI53506.1"/>
    </source>
</evidence>
<evidence type="ECO:0000256" key="1">
    <source>
        <dbReference type="SAM" id="Phobius"/>
    </source>
</evidence>
<feature type="transmembrane region" description="Helical" evidence="1">
    <location>
        <begin position="33"/>
        <end position="54"/>
    </location>
</feature>
<dbReference type="AlphaFoldDB" id="A0A1I3J0B2"/>
<accession>A0A1I3J0B2</accession>
<gene>
    <name evidence="2" type="ORF">SAMN03080618_00730</name>
</gene>
<dbReference type="EMBL" id="FORF01000003">
    <property type="protein sequence ID" value="SFI53506.1"/>
    <property type="molecule type" value="Genomic_DNA"/>
</dbReference>
<feature type="transmembrane region" description="Helical" evidence="1">
    <location>
        <begin position="6"/>
        <end position="26"/>
    </location>
</feature>
<dbReference type="RefSeq" id="WP_091518728.1">
    <property type="nucleotide sequence ID" value="NZ_FORF01000003.1"/>
</dbReference>
<proteinExistence type="predicted"/>
<protein>
    <recommendedName>
        <fullName evidence="4">DUF3329 domain-containing protein</fullName>
    </recommendedName>
</protein>
<sequence length="61" mass="6746">MNGNDFFRPLWVRAAIVAICAAWTVFEWHNGESGWAALAGAATLYGVWSLLIAYRPHDPSP</sequence>
<keyword evidence="1" id="KW-0812">Transmembrane</keyword>
<name>A0A1I3J0B2_9HYPH</name>
<dbReference type="OrthoDB" id="7362327at2"/>
<keyword evidence="3" id="KW-1185">Reference proteome</keyword>
<keyword evidence="1" id="KW-0472">Membrane</keyword>